<feature type="transmembrane region" description="Helical" evidence="2">
    <location>
        <begin position="191"/>
        <end position="213"/>
    </location>
</feature>
<evidence type="ECO:0000259" key="3">
    <source>
        <dbReference type="Pfam" id="PF08398"/>
    </source>
</evidence>
<dbReference type="EMBL" id="VYZN01000178">
    <property type="protein sequence ID" value="KAE9523167.1"/>
    <property type="molecule type" value="Genomic_DNA"/>
</dbReference>
<dbReference type="GO" id="GO:0050482">
    <property type="term" value="P:arachidonate secretion"/>
    <property type="evidence" value="ECO:0007669"/>
    <property type="project" value="InterPro"/>
</dbReference>
<reference evidence="4 5" key="1">
    <citation type="submission" date="2019-08" db="EMBL/GenBank/DDBJ databases">
        <title>The genome of the soybean aphid Biotype 1, its phylome, world population structure and adaptation to the North American continent.</title>
        <authorList>
            <person name="Giordano R."/>
            <person name="Donthu R.K."/>
            <person name="Hernandez A.G."/>
            <person name="Wright C.L."/>
            <person name="Zimin A.V."/>
        </authorList>
    </citation>
    <scope>NUCLEOTIDE SEQUENCE [LARGE SCALE GENOMIC DNA]</scope>
    <source>
        <tissue evidence="4">Whole aphids</tissue>
    </source>
</reference>
<keyword evidence="2" id="KW-1133">Transmembrane helix</keyword>
<sequence length="271" mass="29110">MLPRQKVKSNSGTGLLNTIINSLPVELHLPGYQYCGPGTNLEKRLALGQTGINGLDSACRDHDIAYDKSNSLTVRSAADSILEERAWNRVHAKDADYKEKAAAWLVTTGMKAKRKIGSGCGFGNIVGVCKKALKKSIETSPVTQNMGKLIKSMVCVARKHVKVSRDARSKKKNKNKLPRVIKVPKTGGSLALIPILAGLSALGTLAGGVSNIVKTIRSIRSNSGSPIQLGKGVYLNPHKSGGSYTIIRKSGAKRTGSGLKKTVTRRKKKYH</sequence>
<keyword evidence="2" id="KW-0812">Transmembrane</keyword>
<proteinExistence type="predicted"/>
<gene>
    <name evidence="4" type="ORF">AGLY_016400</name>
</gene>
<keyword evidence="5" id="KW-1185">Reference proteome</keyword>
<dbReference type="GO" id="GO:0004623">
    <property type="term" value="F:phospholipase A2 activity"/>
    <property type="evidence" value="ECO:0007669"/>
    <property type="project" value="InterPro"/>
</dbReference>
<evidence type="ECO:0000256" key="1">
    <source>
        <dbReference type="SAM" id="MobiDB-lite"/>
    </source>
</evidence>
<evidence type="ECO:0000313" key="5">
    <source>
        <dbReference type="Proteomes" id="UP000475862"/>
    </source>
</evidence>
<dbReference type="InterPro" id="IPR013607">
    <property type="entry name" value="Phospholipase_A2-like"/>
</dbReference>
<dbReference type="OrthoDB" id="6622896at2759"/>
<evidence type="ECO:0000256" key="2">
    <source>
        <dbReference type="SAM" id="Phobius"/>
    </source>
</evidence>
<dbReference type="InterPro" id="IPR036444">
    <property type="entry name" value="PLipase_A2_dom_sf"/>
</dbReference>
<dbReference type="Proteomes" id="UP000475862">
    <property type="component" value="Unassembled WGS sequence"/>
</dbReference>
<dbReference type="GO" id="GO:0006644">
    <property type="term" value="P:phospholipid metabolic process"/>
    <property type="evidence" value="ECO:0007669"/>
    <property type="project" value="InterPro"/>
</dbReference>
<accession>A0A6G0SZT7</accession>
<keyword evidence="2" id="KW-0472">Membrane</keyword>
<comment type="caution">
    <text evidence="4">The sequence shown here is derived from an EMBL/GenBank/DDBJ whole genome shotgun (WGS) entry which is preliminary data.</text>
</comment>
<name>A0A6G0SZT7_APHGL</name>
<feature type="region of interest" description="Disordered" evidence="1">
    <location>
        <begin position="251"/>
        <end position="271"/>
    </location>
</feature>
<evidence type="ECO:0000313" key="4">
    <source>
        <dbReference type="EMBL" id="KAE9523167.1"/>
    </source>
</evidence>
<dbReference type="AlphaFoldDB" id="A0A6G0SZT7"/>
<dbReference type="Gene3D" id="1.20.90.10">
    <property type="entry name" value="Phospholipase A2 domain"/>
    <property type="match status" value="1"/>
</dbReference>
<organism evidence="4 5">
    <name type="scientific">Aphis glycines</name>
    <name type="common">Soybean aphid</name>
    <dbReference type="NCBI Taxonomy" id="307491"/>
    <lineage>
        <taxon>Eukaryota</taxon>
        <taxon>Metazoa</taxon>
        <taxon>Ecdysozoa</taxon>
        <taxon>Arthropoda</taxon>
        <taxon>Hexapoda</taxon>
        <taxon>Insecta</taxon>
        <taxon>Pterygota</taxon>
        <taxon>Neoptera</taxon>
        <taxon>Paraneoptera</taxon>
        <taxon>Hemiptera</taxon>
        <taxon>Sternorrhyncha</taxon>
        <taxon>Aphidomorpha</taxon>
        <taxon>Aphidoidea</taxon>
        <taxon>Aphididae</taxon>
        <taxon>Aphidini</taxon>
        <taxon>Aphis</taxon>
        <taxon>Aphis</taxon>
    </lineage>
</organism>
<protein>
    <recommendedName>
        <fullName evidence="3">Phospholipase A2-like domain-containing protein</fullName>
    </recommendedName>
</protein>
<feature type="domain" description="Phospholipase A2-like" evidence="3">
    <location>
        <begin position="26"/>
        <end position="84"/>
    </location>
</feature>
<feature type="compositionally biased region" description="Basic residues" evidence="1">
    <location>
        <begin position="262"/>
        <end position="271"/>
    </location>
</feature>
<dbReference type="GO" id="GO:0005198">
    <property type="term" value="F:structural molecule activity"/>
    <property type="evidence" value="ECO:0007669"/>
    <property type="project" value="InterPro"/>
</dbReference>
<dbReference type="Pfam" id="PF08398">
    <property type="entry name" value="Phospholip_A2_4"/>
    <property type="match status" value="1"/>
</dbReference>